<comment type="similarity">
    <text evidence="2">Belongs to the OmpP1/FadL family.</text>
</comment>
<keyword evidence="6" id="KW-0472">Membrane</keyword>
<evidence type="ECO:0008006" key="11">
    <source>
        <dbReference type="Google" id="ProtNLM"/>
    </source>
</evidence>
<dbReference type="AlphaFoldDB" id="A0A2S6MV30"/>
<accession>A0A2S6MV30</accession>
<dbReference type="SUPFAM" id="SSF56935">
    <property type="entry name" value="Porins"/>
    <property type="match status" value="1"/>
</dbReference>
<feature type="chain" id="PRO_5018052961" description="Aromatic hydrocarbon degradation protein" evidence="8">
    <location>
        <begin position="32"/>
        <end position="430"/>
    </location>
</feature>
<dbReference type="PANTHER" id="PTHR35093:SF8">
    <property type="entry name" value="OUTER MEMBRANE PROTEIN NMB0088-RELATED"/>
    <property type="match status" value="1"/>
</dbReference>
<reference evidence="9 10" key="1">
    <citation type="journal article" date="2018" name="Arch. Microbiol.">
        <title>New insights into the metabolic potential of the phototrophic purple bacterium Rhodopila globiformis DSM 161(T) from its draft genome sequence and evidence for a vanadium-dependent nitrogenase.</title>
        <authorList>
            <person name="Imhoff J.F."/>
            <person name="Rahn T."/>
            <person name="Kunzel S."/>
            <person name="Neulinger S.C."/>
        </authorList>
    </citation>
    <scope>NUCLEOTIDE SEQUENCE [LARGE SCALE GENOMIC DNA]</scope>
    <source>
        <strain evidence="9 10">DSM 161</strain>
    </source>
</reference>
<evidence type="ECO:0000256" key="3">
    <source>
        <dbReference type="ARBA" id="ARBA00022452"/>
    </source>
</evidence>
<name>A0A2S6MV30_RHOGL</name>
<gene>
    <name evidence="9" type="ORF">CCS01_30865</name>
</gene>
<proteinExistence type="inferred from homology"/>
<sequence length="430" mass="44795">MRTAIQRGVLGAATAGAMTALLIAGTQPAQAGGFALREGSADWMANAFAGDTAKGYDASTVWSNPAGMVRLNQNEIDGSLNGIFPSINFSGSAVDRFGAPVAGTTGGNLIQSAATGGVYAVWNLSPDFKLGFGADAPFGQRVANPGNFVGRYQSLVSSITDEAFTISAAYKINQQWSIGGGPVIDVFSARLTQAVQPFLPGLNALGDPVADLHGQDVGAGFNLGVMYQATPDLRFGLDYRSRIQHNISGTQSVFVPPALGFLSPLLAAQNSPASTKITLPDSASLGAYWQATPQLALLADIVWTNWSLLKNIVIVPTSPLASGSTIAENWRDTVGIFTGANYQATRTLMLQGGAGFDQSPVTDNNRTSRIPDANHFVIGLGAQYEVTPAITLQMAYAHVFVPSAPIQSGGITGTYSDAANTGSLGVKIRF</sequence>
<dbReference type="RefSeq" id="WP_104522979.1">
    <property type="nucleotide sequence ID" value="NZ_NHRY01000272.1"/>
</dbReference>
<evidence type="ECO:0000313" key="9">
    <source>
        <dbReference type="EMBL" id="PPQ26223.1"/>
    </source>
</evidence>
<dbReference type="PANTHER" id="PTHR35093">
    <property type="entry name" value="OUTER MEMBRANE PROTEIN NMB0088-RELATED"/>
    <property type="match status" value="1"/>
</dbReference>
<evidence type="ECO:0000256" key="4">
    <source>
        <dbReference type="ARBA" id="ARBA00022692"/>
    </source>
</evidence>
<evidence type="ECO:0000313" key="10">
    <source>
        <dbReference type="Proteomes" id="UP000239724"/>
    </source>
</evidence>
<dbReference type="GO" id="GO:0009279">
    <property type="term" value="C:cell outer membrane"/>
    <property type="evidence" value="ECO:0007669"/>
    <property type="project" value="UniProtKB-SubCell"/>
</dbReference>
<evidence type="ECO:0000256" key="6">
    <source>
        <dbReference type="ARBA" id="ARBA00023136"/>
    </source>
</evidence>
<dbReference type="Proteomes" id="UP000239724">
    <property type="component" value="Unassembled WGS sequence"/>
</dbReference>
<dbReference type="GO" id="GO:0015483">
    <property type="term" value="F:long-chain fatty acid transporting porin activity"/>
    <property type="evidence" value="ECO:0007669"/>
    <property type="project" value="TreeGrafter"/>
</dbReference>
<keyword evidence="5 8" id="KW-0732">Signal</keyword>
<keyword evidence="4" id="KW-0812">Transmembrane</keyword>
<dbReference type="Pfam" id="PF03349">
    <property type="entry name" value="Toluene_X"/>
    <property type="match status" value="1"/>
</dbReference>
<evidence type="ECO:0000256" key="2">
    <source>
        <dbReference type="ARBA" id="ARBA00008163"/>
    </source>
</evidence>
<feature type="signal peptide" evidence="8">
    <location>
        <begin position="1"/>
        <end position="31"/>
    </location>
</feature>
<evidence type="ECO:0000256" key="8">
    <source>
        <dbReference type="SAM" id="SignalP"/>
    </source>
</evidence>
<keyword evidence="10" id="KW-1185">Reference proteome</keyword>
<dbReference type="EMBL" id="NHRY01000272">
    <property type="protein sequence ID" value="PPQ26223.1"/>
    <property type="molecule type" value="Genomic_DNA"/>
</dbReference>
<dbReference type="OrthoDB" id="19849at2"/>
<protein>
    <recommendedName>
        <fullName evidence="11">Aromatic hydrocarbon degradation protein</fullName>
    </recommendedName>
</protein>
<organism evidence="9 10">
    <name type="scientific">Rhodopila globiformis</name>
    <name type="common">Rhodopseudomonas globiformis</name>
    <dbReference type="NCBI Taxonomy" id="1071"/>
    <lineage>
        <taxon>Bacteria</taxon>
        <taxon>Pseudomonadati</taxon>
        <taxon>Pseudomonadota</taxon>
        <taxon>Alphaproteobacteria</taxon>
        <taxon>Acetobacterales</taxon>
        <taxon>Acetobacteraceae</taxon>
        <taxon>Rhodopila</taxon>
    </lineage>
</organism>
<comment type="caution">
    <text evidence="9">The sequence shown here is derived from an EMBL/GenBank/DDBJ whole genome shotgun (WGS) entry which is preliminary data.</text>
</comment>
<evidence type="ECO:0000256" key="1">
    <source>
        <dbReference type="ARBA" id="ARBA00004571"/>
    </source>
</evidence>
<keyword evidence="7" id="KW-0998">Cell outer membrane</keyword>
<evidence type="ECO:0000256" key="7">
    <source>
        <dbReference type="ARBA" id="ARBA00023237"/>
    </source>
</evidence>
<evidence type="ECO:0000256" key="5">
    <source>
        <dbReference type="ARBA" id="ARBA00022729"/>
    </source>
</evidence>
<comment type="subcellular location">
    <subcellularLocation>
        <location evidence="1">Cell outer membrane</location>
        <topology evidence="1">Multi-pass membrane protein</topology>
    </subcellularLocation>
</comment>
<keyword evidence="3" id="KW-1134">Transmembrane beta strand</keyword>
<dbReference type="InterPro" id="IPR005017">
    <property type="entry name" value="OMPP1/FadL/TodX"/>
</dbReference>
<dbReference type="Gene3D" id="2.40.160.60">
    <property type="entry name" value="Outer membrane protein transport protein (OMPP1/FadL/TodX)"/>
    <property type="match status" value="1"/>
</dbReference>